<evidence type="ECO:0000313" key="11">
    <source>
        <dbReference type="Proteomes" id="UP000051886"/>
    </source>
</evidence>
<dbReference type="EMBL" id="JQCN01000069">
    <property type="protein sequence ID" value="KRN95835.1"/>
    <property type="molecule type" value="Genomic_DNA"/>
</dbReference>
<evidence type="ECO:0000256" key="8">
    <source>
        <dbReference type="PIRSR" id="PIRSR614007-2"/>
    </source>
</evidence>
<evidence type="ECO:0000256" key="3">
    <source>
        <dbReference type="ARBA" id="ARBA00012848"/>
    </source>
</evidence>
<accession>A0A0R2L2A0</accession>
<dbReference type="Gene3D" id="3.40.50.720">
    <property type="entry name" value="NAD(P)-binding Rossmann-like Domain"/>
    <property type="match status" value="1"/>
</dbReference>
<dbReference type="SUPFAM" id="SSF51735">
    <property type="entry name" value="NAD(P)-binding Rossmann-fold domains"/>
    <property type="match status" value="1"/>
</dbReference>
<keyword evidence="5 8" id="KW-0520">NAD</keyword>
<dbReference type="GO" id="GO:0052588">
    <property type="term" value="F:diacetyl reductase ((S)-acetoin forming) (NAD+) activity"/>
    <property type="evidence" value="ECO:0007669"/>
    <property type="project" value="UniProtKB-EC"/>
</dbReference>
<feature type="active site" description="Proton acceptor" evidence="7">
    <location>
        <position position="166"/>
    </location>
</feature>
<dbReference type="NCBIfam" id="TIGR02415">
    <property type="entry name" value="23BDH"/>
    <property type="match status" value="1"/>
</dbReference>
<keyword evidence="4" id="KW-0560">Oxidoreductase</keyword>
<gene>
    <name evidence="10" type="ORF">IV66_GL000857</name>
</gene>
<dbReference type="NCBIfam" id="NF006394">
    <property type="entry name" value="PRK08643.1"/>
    <property type="match status" value="1"/>
</dbReference>
<feature type="binding site" evidence="8">
    <location>
        <position position="170"/>
    </location>
    <ligand>
        <name>NAD(+)</name>
        <dbReference type="ChEBI" id="CHEBI:57540"/>
    </ligand>
</feature>
<protein>
    <recommendedName>
        <fullName evidence="3">diacetyl reductase [(S)-acetoin forming]</fullName>
        <ecNumber evidence="3">1.1.1.304</ecNumber>
    </recommendedName>
</protein>
<evidence type="ECO:0000313" key="10">
    <source>
        <dbReference type="EMBL" id="KRN95835.1"/>
    </source>
</evidence>
<dbReference type="PRINTS" id="PR00080">
    <property type="entry name" value="SDRFAMILY"/>
</dbReference>
<organism evidence="10 11">
    <name type="scientific">Ligilactobacillus pobuzihii</name>
    <dbReference type="NCBI Taxonomy" id="449659"/>
    <lineage>
        <taxon>Bacteria</taxon>
        <taxon>Bacillati</taxon>
        <taxon>Bacillota</taxon>
        <taxon>Bacilli</taxon>
        <taxon>Lactobacillales</taxon>
        <taxon>Lactobacillaceae</taxon>
        <taxon>Ligilactobacillus</taxon>
    </lineage>
</organism>
<proteinExistence type="inferred from homology"/>
<dbReference type="GO" id="GO:0008206">
    <property type="term" value="P:bile acid metabolic process"/>
    <property type="evidence" value="ECO:0007669"/>
    <property type="project" value="UniProtKB-ARBA"/>
</dbReference>
<dbReference type="GO" id="GO:0045150">
    <property type="term" value="P:acetoin catabolic process"/>
    <property type="evidence" value="ECO:0007669"/>
    <property type="project" value="InterPro"/>
</dbReference>
<dbReference type="STRING" id="449659.IV66_GL000857"/>
<dbReference type="InterPro" id="IPR020904">
    <property type="entry name" value="Sc_DH/Rdtase_CS"/>
</dbReference>
<dbReference type="Proteomes" id="UP000051886">
    <property type="component" value="Unassembled WGS sequence"/>
</dbReference>
<dbReference type="AlphaFoldDB" id="A0A0R2L2A0"/>
<sequence>MKAFKTTLLEGFFMTKKVAMITGGAQGIGEAISRRLSQDGFAVAIADLNKEKGSQVAADIEKNGGKAIAVKVDVSDRDSFFSAVAEVTEKLGSFDVLVNNAGLGPTTPIETITPEMFDKVYHINVAGDIWGIQAALEQFRKNNHGGKIINATSQAGVVGNPNLSLYSSTKFAVRGLTQVAARDLAEENITVNAYAPGIVKTPMMYDIAHQVGQNAGKDDEWGMQTFAKDIALNRLSEPEDVAAAVSFLAGPDSNYITGQTIEVDGGMQFH</sequence>
<dbReference type="PATRIC" id="fig|449659.4.peg.863"/>
<feature type="binding site" evidence="8">
    <location>
        <begin position="26"/>
        <end position="28"/>
    </location>
    <ligand>
        <name>NAD(+)</name>
        <dbReference type="ChEBI" id="CHEBI:57540"/>
    </ligand>
</feature>
<feature type="binding site" evidence="8">
    <location>
        <begin position="73"/>
        <end position="74"/>
    </location>
    <ligand>
        <name>NAD(+)</name>
        <dbReference type="ChEBI" id="CHEBI:57540"/>
    </ligand>
</feature>
<dbReference type="PANTHER" id="PTHR24321:SF8">
    <property type="entry name" value="ESTRADIOL 17-BETA-DEHYDROGENASE 8-RELATED"/>
    <property type="match status" value="1"/>
</dbReference>
<dbReference type="InterPro" id="IPR014007">
    <property type="entry name" value="23BDH"/>
</dbReference>
<dbReference type="PRINTS" id="PR00081">
    <property type="entry name" value="GDHRDH"/>
</dbReference>
<dbReference type="NCBIfam" id="NF005559">
    <property type="entry name" value="PRK07231.1"/>
    <property type="match status" value="1"/>
</dbReference>
<dbReference type="Pfam" id="PF00106">
    <property type="entry name" value="adh_short"/>
    <property type="match status" value="1"/>
</dbReference>
<evidence type="ECO:0000256" key="9">
    <source>
        <dbReference type="RuleBase" id="RU000363"/>
    </source>
</evidence>
<dbReference type="PROSITE" id="PS00061">
    <property type="entry name" value="ADH_SHORT"/>
    <property type="match status" value="1"/>
</dbReference>
<dbReference type="CDD" id="cd05366">
    <property type="entry name" value="meso-BDH-like_SDR_c"/>
    <property type="match status" value="1"/>
</dbReference>
<evidence type="ECO:0000256" key="2">
    <source>
        <dbReference type="ARBA" id="ARBA00006484"/>
    </source>
</evidence>
<dbReference type="PANTHER" id="PTHR24321">
    <property type="entry name" value="DEHYDROGENASES, SHORT CHAIN"/>
    <property type="match status" value="1"/>
</dbReference>
<comment type="caution">
    <text evidence="10">The sequence shown here is derived from an EMBL/GenBank/DDBJ whole genome shotgun (WGS) entry which is preliminary data.</text>
</comment>
<dbReference type="InterPro" id="IPR002347">
    <property type="entry name" value="SDR_fam"/>
</dbReference>
<keyword evidence="11" id="KW-1185">Reference proteome</keyword>
<evidence type="ECO:0000256" key="6">
    <source>
        <dbReference type="ARBA" id="ARBA00047315"/>
    </source>
</evidence>
<feature type="binding site" evidence="8">
    <location>
        <position position="166"/>
    </location>
    <ligand>
        <name>NAD(+)</name>
        <dbReference type="ChEBI" id="CHEBI:57540"/>
    </ligand>
</feature>
<name>A0A0R2L2A0_9LACO</name>
<dbReference type="FunFam" id="3.40.50.720:FF:000084">
    <property type="entry name" value="Short-chain dehydrogenase reductase"/>
    <property type="match status" value="1"/>
</dbReference>
<evidence type="ECO:0000256" key="7">
    <source>
        <dbReference type="PIRSR" id="PIRSR614007-1"/>
    </source>
</evidence>
<feature type="binding site" evidence="8">
    <location>
        <position position="47"/>
    </location>
    <ligand>
        <name>NAD(+)</name>
        <dbReference type="ChEBI" id="CHEBI:57540"/>
    </ligand>
</feature>
<evidence type="ECO:0000256" key="1">
    <source>
        <dbReference type="ARBA" id="ARBA00003200"/>
    </source>
</evidence>
<dbReference type="EC" id="1.1.1.304" evidence="3"/>
<comment type="catalytic activity">
    <reaction evidence="6">
        <text>(S)-acetoin + NAD(+) = diacetyl + NADH + H(+)</text>
        <dbReference type="Rhea" id="RHEA:27286"/>
        <dbReference type="ChEBI" id="CHEBI:15378"/>
        <dbReference type="ChEBI" id="CHEBI:15687"/>
        <dbReference type="ChEBI" id="CHEBI:16583"/>
        <dbReference type="ChEBI" id="CHEBI:57540"/>
        <dbReference type="ChEBI" id="CHEBI:57945"/>
        <dbReference type="EC" id="1.1.1.304"/>
    </reaction>
</comment>
<dbReference type="InterPro" id="IPR036291">
    <property type="entry name" value="NAD(P)-bd_dom_sf"/>
</dbReference>
<feature type="binding site" evidence="8">
    <location>
        <begin position="196"/>
        <end position="201"/>
    </location>
    <ligand>
        <name>NAD(+)</name>
        <dbReference type="ChEBI" id="CHEBI:57540"/>
    </ligand>
</feature>
<feature type="binding site" evidence="8">
    <location>
        <position position="100"/>
    </location>
    <ligand>
        <name>NAD(+)</name>
        <dbReference type="ChEBI" id="CHEBI:57540"/>
    </ligand>
</feature>
<comment type="function">
    <text evidence="1">Catalyzes the irreversible reduction of 2,3-butanediol to (S)-acetoin in the presence of NADH.</text>
</comment>
<evidence type="ECO:0000256" key="4">
    <source>
        <dbReference type="ARBA" id="ARBA00023002"/>
    </source>
</evidence>
<evidence type="ECO:0000256" key="5">
    <source>
        <dbReference type="ARBA" id="ARBA00023027"/>
    </source>
</evidence>
<reference evidence="10 11" key="1">
    <citation type="journal article" date="2015" name="Genome Announc.">
        <title>Expanding the biotechnology potential of lactobacilli through comparative genomics of 213 strains and associated genera.</title>
        <authorList>
            <person name="Sun Z."/>
            <person name="Harris H.M."/>
            <person name="McCann A."/>
            <person name="Guo C."/>
            <person name="Argimon S."/>
            <person name="Zhang W."/>
            <person name="Yang X."/>
            <person name="Jeffery I.B."/>
            <person name="Cooney J.C."/>
            <person name="Kagawa T.F."/>
            <person name="Liu W."/>
            <person name="Song Y."/>
            <person name="Salvetti E."/>
            <person name="Wrobel A."/>
            <person name="Rasinkangas P."/>
            <person name="Parkhill J."/>
            <person name="Rea M.C."/>
            <person name="O'Sullivan O."/>
            <person name="Ritari J."/>
            <person name="Douillard F.P."/>
            <person name="Paul Ross R."/>
            <person name="Yang R."/>
            <person name="Briner A.E."/>
            <person name="Felis G.E."/>
            <person name="de Vos W.M."/>
            <person name="Barrangou R."/>
            <person name="Klaenhammer T.R."/>
            <person name="Caufield P.W."/>
            <person name="Cui Y."/>
            <person name="Zhang H."/>
            <person name="O'Toole P.W."/>
        </authorList>
    </citation>
    <scope>NUCLEOTIDE SEQUENCE [LARGE SCALE GENOMIC DNA]</scope>
    <source>
        <strain evidence="10 11">NBRC 103219</strain>
    </source>
</reference>
<comment type="similarity">
    <text evidence="2 9">Belongs to the short-chain dehydrogenases/reductases (SDR) family.</text>
</comment>